<evidence type="ECO:0000259" key="17">
    <source>
        <dbReference type="Pfam" id="PF00133"/>
    </source>
</evidence>
<feature type="compositionally biased region" description="Basic and acidic residues" evidence="16">
    <location>
        <begin position="50"/>
        <end position="61"/>
    </location>
</feature>
<keyword evidence="9" id="KW-0496">Mitochondrion</keyword>
<comment type="catalytic activity">
    <reaction evidence="14">
        <text>tRNA(Val) + L-valine + ATP = L-valyl-tRNA(Val) + AMP + diphosphate</text>
        <dbReference type="Rhea" id="RHEA:10704"/>
        <dbReference type="Rhea" id="RHEA-COMP:9672"/>
        <dbReference type="Rhea" id="RHEA-COMP:9708"/>
        <dbReference type="ChEBI" id="CHEBI:30616"/>
        <dbReference type="ChEBI" id="CHEBI:33019"/>
        <dbReference type="ChEBI" id="CHEBI:57762"/>
        <dbReference type="ChEBI" id="CHEBI:78442"/>
        <dbReference type="ChEBI" id="CHEBI:78537"/>
        <dbReference type="ChEBI" id="CHEBI:456215"/>
        <dbReference type="EC" id="6.1.1.9"/>
    </reaction>
</comment>
<dbReference type="GO" id="GO:0005524">
    <property type="term" value="F:ATP binding"/>
    <property type="evidence" value="ECO:0007669"/>
    <property type="project" value="UniProtKB-KW"/>
</dbReference>
<comment type="subcellular location">
    <subcellularLocation>
        <location evidence="1">Mitochondrion</location>
    </subcellularLocation>
</comment>
<evidence type="ECO:0000256" key="12">
    <source>
        <dbReference type="ARBA" id="ARBA00040837"/>
    </source>
</evidence>
<name>V9KCP8_CALMI</name>
<dbReference type="GO" id="GO:0002161">
    <property type="term" value="F:aminoacyl-tRNA deacylase activity"/>
    <property type="evidence" value="ECO:0007669"/>
    <property type="project" value="InterPro"/>
</dbReference>
<dbReference type="PRINTS" id="PR00986">
    <property type="entry name" value="TRNASYNTHVAL"/>
</dbReference>
<dbReference type="GO" id="GO:0004832">
    <property type="term" value="F:valine-tRNA ligase activity"/>
    <property type="evidence" value="ECO:0007669"/>
    <property type="project" value="UniProtKB-EC"/>
</dbReference>
<feature type="domain" description="Aminoacyl-tRNA synthetase class Ia" evidence="17">
    <location>
        <begin position="114"/>
        <end position="728"/>
    </location>
</feature>
<evidence type="ECO:0000256" key="5">
    <source>
        <dbReference type="ARBA" id="ARBA00022741"/>
    </source>
</evidence>
<dbReference type="GO" id="GO:0005829">
    <property type="term" value="C:cytosol"/>
    <property type="evidence" value="ECO:0007669"/>
    <property type="project" value="TreeGrafter"/>
</dbReference>
<comment type="function">
    <text evidence="13">Catalyzes the attachment of valine to tRNA(Val) in a two-step reaction: valine is first activated by ATP to form Val-AMP and then transferred to the acceptor end of tRNA(Val).</text>
</comment>
<evidence type="ECO:0000256" key="16">
    <source>
        <dbReference type="SAM" id="MobiDB-lite"/>
    </source>
</evidence>
<dbReference type="InterPro" id="IPR002303">
    <property type="entry name" value="Valyl-tRNA_ligase"/>
</dbReference>
<keyword evidence="7 15" id="KW-0648">Protein biosynthesis</keyword>
<dbReference type="SUPFAM" id="SSF52374">
    <property type="entry name" value="Nucleotidylyl transferase"/>
    <property type="match status" value="1"/>
</dbReference>
<evidence type="ECO:0000256" key="15">
    <source>
        <dbReference type="RuleBase" id="RU363035"/>
    </source>
</evidence>
<dbReference type="NCBIfam" id="NF004349">
    <property type="entry name" value="PRK05729.1"/>
    <property type="match status" value="1"/>
</dbReference>
<evidence type="ECO:0000256" key="11">
    <source>
        <dbReference type="ARBA" id="ARBA00029936"/>
    </source>
</evidence>
<keyword evidence="10 15" id="KW-0030">Aminoacyl-tRNA synthetase</keyword>
<dbReference type="PANTHER" id="PTHR11946">
    <property type="entry name" value="VALYL-TRNA SYNTHETASES"/>
    <property type="match status" value="1"/>
</dbReference>
<dbReference type="InterPro" id="IPR033705">
    <property type="entry name" value="Anticodon_Ia_Val"/>
</dbReference>
<feature type="region of interest" description="Disordered" evidence="16">
    <location>
        <begin position="21"/>
        <end position="74"/>
    </location>
</feature>
<dbReference type="Pfam" id="PF08264">
    <property type="entry name" value="Anticodon_1"/>
    <property type="match status" value="1"/>
</dbReference>
<dbReference type="PROSITE" id="PS00178">
    <property type="entry name" value="AA_TRNA_LIGASE_I"/>
    <property type="match status" value="1"/>
</dbReference>
<dbReference type="FunFam" id="3.40.50.620:FF:000020">
    <property type="entry name" value="Valine--tRNA ligase, mitochondrial"/>
    <property type="match status" value="1"/>
</dbReference>
<evidence type="ECO:0000256" key="6">
    <source>
        <dbReference type="ARBA" id="ARBA00022840"/>
    </source>
</evidence>
<dbReference type="Pfam" id="PF00133">
    <property type="entry name" value="tRNA-synt_1"/>
    <property type="match status" value="1"/>
</dbReference>
<accession>V9KCP8</accession>
<evidence type="ECO:0000313" key="19">
    <source>
        <dbReference type="EMBL" id="AFO95495.1"/>
    </source>
</evidence>
<dbReference type="InterPro" id="IPR009008">
    <property type="entry name" value="Val/Leu/Ile-tRNA-synth_edit"/>
</dbReference>
<dbReference type="InterPro" id="IPR001412">
    <property type="entry name" value="aa-tRNA-synth_I_CS"/>
</dbReference>
<evidence type="ECO:0000256" key="3">
    <source>
        <dbReference type="ARBA" id="ARBA00013169"/>
    </source>
</evidence>
<evidence type="ECO:0000256" key="1">
    <source>
        <dbReference type="ARBA" id="ARBA00004173"/>
    </source>
</evidence>
<dbReference type="InterPro" id="IPR009080">
    <property type="entry name" value="tRNAsynth_Ia_anticodon-bd"/>
</dbReference>
<feature type="compositionally biased region" description="Polar residues" evidence="16">
    <location>
        <begin position="29"/>
        <end position="41"/>
    </location>
</feature>
<protein>
    <recommendedName>
        <fullName evidence="12">Valine--tRNA ligase, mitochondrial</fullName>
        <ecNumber evidence="3">6.1.1.9</ecNumber>
    </recommendedName>
    <alternativeName>
        <fullName evidence="11">Valyl-tRNA synthetase</fullName>
    </alternativeName>
</protein>
<dbReference type="GO" id="GO:0005739">
    <property type="term" value="C:mitochondrion"/>
    <property type="evidence" value="ECO:0007669"/>
    <property type="project" value="UniProtKB-SubCell"/>
</dbReference>
<evidence type="ECO:0000256" key="14">
    <source>
        <dbReference type="ARBA" id="ARBA00047552"/>
    </source>
</evidence>
<dbReference type="CDD" id="cd00817">
    <property type="entry name" value="ValRS_core"/>
    <property type="match status" value="1"/>
</dbReference>
<keyword evidence="8" id="KW-0809">Transit peptide</keyword>
<dbReference type="HAMAP" id="MF_02004">
    <property type="entry name" value="Val_tRNA_synth_type1"/>
    <property type="match status" value="1"/>
</dbReference>
<keyword evidence="6 15" id="KW-0067">ATP-binding</keyword>
<dbReference type="Gene3D" id="3.40.50.620">
    <property type="entry name" value="HUPs"/>
    <property type="match status" value="2"/>
</dbReference>
<comment type="similarity">
    <text evidence="2 15">Belongs to the class-I aminoacyl-tRNA synthetase family.</text>
</comment>
<dbReference type="PANTHER" id="PTHR11946:SF71">
    <property type="entry name" value="VALINE--TRNA LIGASE, MITOCHONDRIAL"/>
    <property type="match status" value="1"/>
</dbReference>
<dbReference type="InterPro" id="IPR002300">
    <property type="entry name" value="aa-tRNA-synth_Ia"/>
</dbReference>
<proteinExistence type="evidence at transcript level"/>
<evidence type="ECO:0000256" key="4">
    <source>
        <dbReference type="ARBA" id="ARBA00022598"/>
    </source>
</evidence>
<dbReference type="CDD" id="cd07962">
    <property type="entry name" value="Anticodon_Ia_Val"/>
    <property type="match status" value="1"/>
</dbReference>
<organism evidence="19">
    <name type="scientific">Callorhinchus milii</name>
    <name type="common">Ghost shark</name>
    <dbReference type="NCBI Taxonomy" id="7868"/>
    <lineage>
        <taxon>Eukaryota</taxon>
        <taxon>Metazoa</taxon>
        <taxon>Chordata</taxon>
        <taxon>Craniata</taxon>
        <taxon>Vertebrata</taxon>
        <taxon>Chondrichthyes</taxon>
        <taxon>Holocephali</taxon>
        <taxon>Chimaeriformes</taxon>
        <taxon>Callorhinchidae</taxon>
        <taxon>Callorhinchus</taxon>
    </lineage>
</organism>
<dbReference type="Gene3D" id="3.90.740.10">
    <property type="entry name" value="Valyl/Leucyl/Isoleucyl-tRNA synthetase, editing domain"/>
    <property type="match status" value="1"/>
</dbReference>
<dbReference type="AlphaFoldDB" id="V9KCP8"/>
<dbReference type="NCBIfam" id="TIGR00422">
    <property type="entry name" value="valS"/>
    <property type="match status" value="1"/>
</dbReference>
<evidence type="ECO:0000256" key="7">
    <source>
        <dbReference type="ARBA" id="ARBA00022917"/>
    </source>
</evidence>
<dbReference type="Gene3D" id="1.10.730.10">
    <property type="entry name" value="Isoleucyl-tRNA Synthetase, Domain 1"/>
    <property type="match status" value="1"/>
</dbReference>
<keyword evidence="4 15" id="KW-0436">Ligase</keyword>
<dbReference type="SUPFAM" id="SSF50677">
    <property type="entry name" value="ValRS/IleRS/LeuRS editing domain"/>
    <property type="match status" value="1"/>
</dbReference>
<sequence>MLLSGCVRRGERCLQGAWQRHCSGGSGGQTEPPSGTAASSRLRNRAAKQQRREQRLQDIEARAGVNAEQEVKEKGHWSHKDVLVYTQKTQPGEKKDTSGPLPAAYSPGYVEATWYPWWEKQGFFRPEYHAQMKHARNETFSLCFPPPNVTGSLHLGHALTAALQDARVRWRRMQGHKVLWIPGCDHAGIATQVVVERQLWKDRGLRREEMSREEFVSEVWRWKAEKGDEIYHQLRRLGASLDWERSCFTLDPRYSEAVTEGFVRLHEGGCVYRDQGLVNWSCALRSTISDIEVQSRSVKGITHLSVPGHSHLIPFGQIFLISFVTEDLEDEVVVATTRPETMFGDVAIAVHPEDQRYIHLHGSRFRHPFNSRLLPLLTDTSIQPELGTGAVKVTPAHDHTDYHLALRHSLPIIHIFNQDGTMNSHCDSWLQGQPRFDARRLILEALMERGLHRGSEEHSLVLPVCSRTGDIIEPFLRSQWFVRCKKMATQAIAAVDSGRLCFTPSFHQKTWKTWLSDISDWCVSRQLWWGHRIPAYQVSNPDSETQDTVWVSGRTEAEARRKASQKLGIPESELSLRQDEDVLDTWFSSAIFPFAALGWPHPTDDLREFYPGSVLETGSDLIFFWVARMVMFGQELTGQLPFPQVLFHSMVRDSHGRKMSKSLGNVIDPLDVINGASAQYLHQKLGSILLDAREMRVAEEGQKRDFPYGIPECGTDALRFSLCSTPSQDTDLRLDVAAVLAARHFCNKVWNSVKFTLSSVTPDFQPRPPREIRPLSAIDRWVCSRLHVAVTLSDRGFHSNDLSTVTRAVHSFWLHDLCDVYLECVKPVLRAAADGDPDGSQANTVRQILVACTDQGLRLLSPFMPFLTEELWQRLPSSPSSSPPAPSVCVSAFPQLSSLPGCHSEREEKDFRQVQDVVKVVRNLRADYHLTTGRPEVYIRCSDSVRRSLSQFLEPLCVLSRSASVRFLSPGSVPPSHSVSAPVSDQCTVYLQGLSDPRVETQTLVRKRQRLQQQLHRLLNVTTATAYQQKVPENVRQQHTEKIRCLRAELLGVDQRLSASGSIPDSSNTA</sequence>
<feature type="domain" description="Methionyl/Valyl/Leucyl/Isoleucyl-tRNA synthetase anticodon-binding" evidence="18">
    <location>
        <begin position="779"/>
        <end position="935"/>
    </location>
</feature>
<reference evidence="19" key="1">
    <citation type="journal article" date="2014" name="Nature">
        <title>Elephant shark genome provides unique insights into gnathostome evolution.</title>
        <authorList>
            <consortium name="International Elephant Shark Genome Sequencing Consortium"/>
            <person name="Venkatesh B."/>
            <person name="Lee A.P."/>
            <person name="Ravi V."/>
            <person name="Maurya A.K."/>
            <person name="Lian M.M."/>
            <person name="Swann J.B."/>
            <person name="Ohta Y."/>
            <person name="Flajnik M.F."/>
            <person name="Sutoh Y."/>
            <person name="Kasahara M."/>
            <person name="Hoon S."/>
            <person name="Gangu V."/>
            <person name="Roy S.W."/>
            <person name="Irimia M."/>
            <person name="Korzh V."/>
            <person name="Kondrychyn I."/>
            <person name="Lim Z.W."/>
            <person name="Tay B.H."/>
            <person name="Tohari S."/>
            <person name="Kong K.W."/>
            <person name="Ho S."/>
            <person name="Lorente-Galdos B."/>
            <person name="Quilez J."/>
            <person name="Marques-Bonet T."/>
            <person name="Raney B.J."/>
            <person name="Ingham P.W."/>
            <person name="Tay A."/>
            <person name="Hillier L.W."/>
            <person name="Minx P."/>
            <person name="Boehm T."/>
            <person name="Wilson R.K."/>
            <person name="Brenner S."/>
            <person name="Warren W.C."/>
        </authorList>
    </citation>
    <scope>NUCLEOTIDE SEQUENCE</scope>
    <source>
        <tissue evidence="19">Testis</tissue>
    </source>
</reference>
<keyword evidence="5 15" id="KW-0547">Nucleotide-binding</keyword>
<dbReference type="FunFam" id="3.40.50.620:FF:000120">
    <property type="entry name" value="Valine--tRNA ligase, mitochondrial"/>
    <property type="match status" value="1"/>
</dbReference>
<dbReference type="EMBL" id="JW862978">
    <property type="protein sequence ID" value="AFO95495.1"/>
    <property type="molecule type" value="mRNA"/>
</dbReference>
<evidence type="ECO:0000256" key="2">
    <source>
        <dbReference type="ARBA" id="ARBA00005594"/>
    </source>
</evidence>
<evidence type="ECO:0000256" key="9">
    <source>
        <dbReference type="ARBA" id="ARBA00023128"/>
    </source>
</evidence>
<dbReference type="SUPFAM" id="SSF47323">
    <property type="entry name" value="Anticodon-binding domain of a subclass of class I aminoacyl-tRNA synthetases"/>
    <property type="match status" value="1"/>
</dbReference>
<evidence type="ECO:0000256" key="8">
    <source>
        <dbReference type="ARBA" id="ARBA00022946"/>
    </source>
</evidence>
<evidence type="ECO:0000256" key="10">
    <source>
        <dbReference type="ARBA" id="ARBA00023146"/>
    </source>
</evidence>
<dbReference type="EC" id="6.1.1.9" evidence="3"/>
<evidence type="ECO:0000256" key="13">
    <source>
        <dbReference type="ARBA" id="ARBA00043854"/>
    </source>
</evidence>
<dbReference type="GO" id="GO:0006438">
    <property type="term" value="P:valyl-tRNA aminoacylation"/>
    <property type="evidence" value="ECO:0007669"/>
    <property type="project" value="InterPro"/>
</dbReference>
<dbReference type="InterPro" id="IPR013155">
    <property type="entry name" value="M/V/L/I-tRNA-synth_anticd-bd"/>
</dbReference>
<dbReference type="InterPro" id="IPR014729">
    <property type="entry name" value="Rossmann-like_a/b/a_fold"/>
</dbReference>
<evidence type="ECO:0000259" key="18">
    <source>
        <dbReference type="Pfam" id="PF08264"/>
    </source>
</evidence>